<dbReference type="AlphaFoldDB" id="A0A2P2NNK5"/>
<evidence type="ECO:0000313" key="1">
    <source>
        <dbReference type="EMBL" id="MBX43970.1"/>
    </source>
</evidence>
<dbReference type="EMBL" id="GGEC01063486">
    <property type="protein sequence ID" value="MBX43970.1"/>
    <property type="molecule type" value="Transcribed_RNA"/>
</dbReference>
<reference evidence="1" key="1">
    <citation type="submission" date="2018-02" db="EMBL/GenBank/DDBJ databases">
        <title>Rhizophora mucronata_Transcriptome.</title>
        <authorList>
            <person name="Meera S.P."/>
            <person name="Sreeshan A."/>
            <person name="Augustine A."/>
        </authorList>
    </citation>
    <scope>NUCLEOTIDE SEQUENCE</scope>
    <source>
        <tissue evidence="1">Leaf</tissue>
    </source>
</reference>
<sequence length="36" mass="4459">MLYLQARQIRSRMKATIPFMYVIMDRWICHSMLIIE</sequence>
<name>A0A2P2NNK5_RHIMU</name>
<organism evidence="1">
    <name type="scientific">Rhizophora mucronata</name>
    <name type="common">Asiatic mangrove</name>
    <dbReference type="NCBI Taxonomy" id="61149"/>
    <lineage>
        <taxon>Eukaryota</taxon>
        <taxon>Viridiplantae</taxon>
        <taxon>Streptophyta</taxon>
        <taxon>Embryophyta</taxon>
        <taxon>Tracheophyta</taxon>
        <taxon>Spermatophyta</taxon>
        <taxon>Magnoliopsida</taxon>
        <taxon>eudicotyledons</taxon>
        <taxon>Gunneridae</taxon>
        <taxon>Pentapetalae</taxon>
        <taxon>rosids</taxon>
        <taxon>fabids</taxon>
        <taxon>Malpighiales</taxon>
        <taxon>Rhizophoraceae</taxon>
        <taxon>Rhizophora</taxon>
    </lineage>
</organism>
<proteinExistence type="predicted"/>
<protein>
    <submittedName>
        <fullName evidence="1">Uncharacterized protein</fullName>
    </submittedName>
</protein>
<accession>A0A2P2NNK5</accession>